<keyword evidence="2" id="KW-1185">Reference proteome</keyword>
<dbReference type="PROSITE" id="PS51450">
    <property type="entry name" value="LRR"/>
    <property type="match status" value="1"/>
</dbReference>
<dbReference type="InterPro" id="IPR032675">
    <property type="entry name" value="LRR_dom_sf"/>
</dbReference>
<name>A0ABR2GSQ3_9EUKA</name>
<sequence length="173" mass="19742">MIESEDYWDFIISTSEELKDASEMEDQKQRGNLKIEGIFIGDKESDYLAGVICGLDPKVILFNKCKLQLNSFQGNFCGPIGVESVSVLNSNLTSLLSYELLSNVAGESLKYLDLSHNNLAENADEFFTRFMSLKCFFCSLEYIDLSDNGFNEEEIKKIAKYVHKNWKNLTIKF</sequence>
<dbReference type="InterPro" id="IPR001611">
    <property type="entry name" value="Leu-rich_rpt"/>
</dbReference>
<reference evidence="1 2" key="1">
    <citation type="submission" date="2024-04" db="EMBL/GenBank/DDBJ databases">
        <title>Tritrichomonas musculus Genome.</title>
        <authorList>
            <person name="Alves-Ferreira E."/>
            <person name="Grigg M."/>
            <person name="Lorenzi H."/>
            <person name="Galac M."/>
        </authorList>
    </citation>
    <scope>NUCLEOTIDE SEQUENCE [LARGE SCALE GENOMIC DNA]</scope>
    <source>
        <strain evidence="1 2">EAF2021</strain>
    </source>
</reference>
<protein>
    <recommendedName>
        <fullName evidence="3">Leucine Rich Repeat family protein</fullName>
    </recommendedName>
</protein>
<dbReference type="EMBL" id="JAPFFF010000062">
    <property type="protein sequence ID" value="KAK8836944.1"/>
    <property type="molecule type" value="Genomic_DNA"/>
</dbReference>
<comment type="caution">
    <text evidence="1">The sequence shown here is derived from an EMBL/GenBank/DDBJ whole genome shotgun (WGS) entry which is preliminary data.</text>
</comment>
<organism evidence="1 2">
    <name type="scientific">Tritrichomonas musculus</name>
    <dbReference type="NCBI Taxonomy" id="1915356"/>
    <lineage>
        <taxon>Eukaryota</taxon>
        <taxon>Metamonada</taxon>
        <taxon>Parabasalia</taxon>
        <taxon>Tritrichomonadida</taxon>
        <taxon>Tritrichomonadidae</taxon>
        <taxon>Tritrichomonas</taxon>
    </lineage>
</organism>
<proteinExistence type="predicted"/>
<dbReference type="SUPFAM" id="SSF52047">
    <property type="entry name" value="RNI-like"/>
    <property type="match status" value="1"/>
</dbReference>
<dbReference type="Pfam" id="PF00560">
    <property type="entry name" value="LRR_1"/>
    <property type="match status" value="2"/>
</dbReference>
<evidence type="ECO:0000313" key="1">
    <source>
        <dbReference type="EMBL" id="KAK8836944.1"/>
    </source>
</evidence>
<dbReference type="Gene3D" id="3.80.10.10">
    <property type="entry name" value="Ribonuclease Inhibitor"/>
    <property type="match status" value="1"/>
</dbReference>
<gene>
    <name evidence="1" type="ORF">M9Y10_036975</name>
</gene>
<dbReference type="Proteomes" id="UP001470230">
    <property type="component" value="Unassembled WGS sequence"/>
</dbReference>
<accession>A0ABR2GSQ3</accession>
<evidence type="ECO:0000313" key="2">
    <source>
        <dbReference type="Proteomes" id="UP001470230"/>
    </source>
</evidence>
<evidence type="ECO:0008006" key="3">
    <source>
        <dbReference type="Google" id="ProtNLM"/>
    </source>
</evidence>